<geneLocation type="plasmid" evidence="2 3">
    <name>pAACEN2</name>
</geneLocation>
<gene>
    <name evidence="2" type="ORF">EMQ_P207</name>
</gene>
<name>A0AB33IL93_ACEAC</name>
<dbReference type="RefSeq" id="WP_018308594.1">
    <property type="nucleotide sequence ID" value="NZ_AP023412.1"/>
</dbReference>
<protein>
    <submittedName>
        <fullName evidence="2">Uncharacterized protein</fullName>
    </submittedName>
</protein>
<dbReference type="EMBL" id="AP023412">
    <property type="protein sequence ID" value="BCK77763.1"/>
    <property type="molecule type" value="Genomic_DNA"/>
</dbReference>
<accession>A0AB33IL93</accession>
<dbReference type="AlphaFoldDB" id="A0AB33IL93"/>
<dbReference type="Proteomes" id="UP000516424">
    <property type="component" value="Plasmid pAACEN2"/>
</dbReference>
<feature type="region of interest" description="Disordered" evidence="1">
    <location>
        <begin position="35"/>
        <end position="59"/>
    </location>
</feature>
<sequence>MRPLIDDLIEMHMQNPEKAERFAQGLMPVPDMSVFKNMDPKKSPEDDSPVARKIRSNMA</sequence>
<keyword evidence="2" id="KW-0614">Plasmid</keyword>
<keyword evidence="3" id="KW-1185">Reference proteome</keyword>
<proteinExistence type="predicted"/>
<organism evidence="2 3">
    <name type="scientific">Acetobacter aceti NBRC 14818</name>
    <dbReference type="NCBI Taxonomy" id="887700"/>
    <lineage>
        <taxon>Bacteria</taxon>
        <taxon>Pseudomonadati</taxon>
        <taxon>Pseudomonadota</taxon>
        <taxon>Alphaproteobacteria</taxon>
        <taxon>Acetobacterales</taxon>
        <taxon>Acetobacteraceae</taxon>
        <taxon>Acetobacter</taxon>
        <taxon>Acetobacter subgen. Acetobacter</taxon>
    </lineage>
</organism>
<evidence type="ECO:0000313" key="3">
    <source>
        <dbReference type="Proteomes" id="UP000516424"/>
    </source>
</evidence>
<evidence type="ECO:0000313" key="2">
    <source>
        <dbReference type="EMBL" id="BCK77763.1"/>
    </source>
</evidence>
<reference evidence="2 3" key="1">
    <citation type="journal article" date="2011" name="Microbiology">
        <title>Transcriptome response to different carbon sources in Acetobacter aceti.</title>
        <authorList>
            <person name="Sakurai K."/>
            <person name="Arai H."/>
            <person name="Ishii M."/>
            <person name="Igarashi Y."/>
        </authorList>
    </citation>
    <scope>NUCLEOTIDE SEQUENCE [LARGE SCALE GENOMIC DNA]</scope>
    <source>
        <strain evidence="2 3">NBRC 14818</strain>
    </source>
</reference>
<evidence type="ECO:0000256" key="1">
    <source>
        <dbReference type="SAM" id="MobiDB-lite"/>
    </source>
</evidence>